<gene>
    <name evidence="1" type="ORF">SAMN04488111_0783</name>
</gene>
<dbReference type="Proteomes" id="UP000198412">
    <property type="component" value="Unassembled WGS sequence"/>
</dbReference>
<reference evidence="2" key="1">
    <citation type="submission" date="2017-06" db="EMBL/GenBank/DDBJ databases">
        <authorList>
            <person name="Varghese N."/>
            <person name="Submissions S."/>
        </authorList>
    </citation>
    <scope>NUCLEOTIDE SEQUENCE [LARGE SCALE GENOMIC DNA]</scope>
    <source>
        <strain evidence="2">DSM 27993</strain>
    </source>
</reference>
<name>A0A238VNS6_9FLAO</name>
<organism evidence="1 2">
    <name type="scientific">Lutibacter flavus</name>
    <dbReference type="NCBI Taxonomy" id="691689"/>
    <lineage>
        <taxon>Bacteria</taxon>
        <taxon>Pseudomonadati</taxon>
        <taxon>Bacteroidota</taxon>
        <taxon>Flavobacteriia</taxon>
        <taxon>Flavobacteriales</taxon>
        <taxon>Flavobacteriaceae</taxon>
        <taxon>Lutibacter</taxon>
    </lineage>
</organism>
<dbReference type="RefSeq" id="WP_089377098.1">
    <property type="nucleotide sequence ID" value="NZ_FZNX01000001.1"/>
</dbReference>
<evidence type="ECO:0000313" key="2">
    <source>
        <dbReference type="Proteomes" id="UP000198412"/>
    </source>
</evidence>
<dbReference type="AlphaFoldDB" id="A0A238VNS6"/>
<keyword evidence="2" id="KW-1185">Reference proteome</keyword>
<evidence type="ECO:0000313" key="1">
    <source>
        <dbReference type="EMBL" id="SNR35886.1"/>
    </source>
</evidence>
<dbReference type="EMBL" id="FZNX01000001">
    <property type="protein sequence ID" value="SNR35886.1"/>
    <property type="molecule type" value="Genomic_DNA"/>
</dbReference>
<accession>A0A238VNS6</accession>
<dbReference type="OrthoDB" id="871919at2"/>
<protein>
    <submittedName>
        <fullName evidence="1">Uncharacterized protein</fullName>
    </submittedName>
</protein>
<proteinExistence type="predicted"/>
<sequence>MKKLNFTIVVLFILFYSEAIGQNEDKSYIKTGLNYISDAIFMGRKDSIAAPYLYPTITYHHKSGFYGNGSFSYLTKSNQSRIDLFLLTAGFDFTKNKLSGDFSATKYFFNDDSYNVISEVTADISANLSYDFDILNLSVAASNYFSTNENSDFFLSSEISHDFLTTDYKFQISPTVGVYFGSQNFYEEYYITKQVRINAGQGPGQGSGGTTETVTEVVIEESENFNLMAIELSLPMWYTKNSITVSFLPALVFPQNAATILNDETLTKEQLDEVFYWMVGLSYRFK</sequence>